<organism evidence="9 10">
    <name type="scientific">Actinomadura vinacea</name>
    <dbReference type="NCBI Taxonomy" id="115336"/>
    <lineage>
        <taxon>Bacteria</taxon>
        <taxon>Bacillati</taxon>
        <taxon>Actinomycetota</taxon>
        <taxon>Actinomycetes</taxon>
        <taxon>Streptosporangiales</taxon>
        <taxon>Thermomonosporaceae</taxon>
        <taxon>Actinomadura</taxon>
    </lineage>
</organism>
<dbReference type="Proteomes" id="UP001501231">
    <property type="component" value="Unassembled WGS sequence"/>
</dbReference>
<dbReference type="EMBL" id="BAAARW010000016">
    <property type="protein sequence ID" value="GAA2427803.1"/>
    <property type="molecule type" value="Genomic_DNA"/>
</dbReference>
<protein>
    <submittedName>
        <fullName evidence="9">Type VII secretion integral membrane protein EccD</fullName>
    </submittedName>
</protein>
<dbReference type="NCBIfam" id="TIGR03920">
    <property type="entry name" value="T7SS_EccD"/>
    <property type="match status" value="1"/>
</dbReference>
<feature type="transmembrane region" description="Helical" evidence="7">
    <location>
        <begin position="370"/>
        <end position="389"/>
    </location>
</feature>
<keyword evidence="3" id="KW-1003">Cell membrane</keyword>
<feature type="transmembrane region" description="Helical" evidence="7">
    <location>
        <begin position="256"/>
        <end position="274"/>
    </location>
</feature>
<gene>
    <name evidence="9" type="primary">eccD_3</name>
    <name evidence="9" type="ORF">GCM10010191_45890</name>
</gene>
<feature type="domain" description="EccD-like transmembrane" evidence="8">
    <location>
        <begin position="117"/>
        <end position="458"/>
    </location>
</feature>
<proteinExistence type="inferred from homology"/>
<evidence type="ECO:0000256" key="3">
    <source>
        <dbReference type="ARBA" id="ARBA00022475"/>
    </source>
</evidence>
<feature type="transmembrane region" description="Helical" evidence="7">
    <location>
        <begin position="429"/>
        <end position="455"/>
    </location>
</feature>
<reference evidence="9 10" key="1">
    <citation type="journal article" date="2019" name="Int. J. Syst. Evol. Microbiol.">
        <title>The Global Catalogue of Microorganisms (GCM) 10K type strain sequencing project: providing services to taxonomists for standard genome sequencing and annotation.</title>
        <authorList>
            <consortium name="The Broad Institute Genomics Platform"/>
            <consortium name="The Broad Institute Genome Sequencing Center for Infectious Disease"/>
            <person name="Wu L."/>
            <person name="Ma J."/>
        </authorList>
    </citation>
    <scope>NUCLEOTIDE SEQUENCE [LARGE SCALE GENOMIC DNA]</scope>
    <source>
        <strain evidence="9 10">JCM 3325</strain>
    </source>
</reference>
<dbReference type="Pfam" id="PF19053">
    <property type="entry name" value="EccD"/>
    <property type="match status" value="1"/>
</dbReference>
<comment type="similarity">
    <text evidence="2">Belongs to the EccD/Snm4 family.</text>
</comment>
<dbReference type="InterPro" id="IPR044049">
    <property type="entry name" value="EccD_transm"/>
</dbReference>
<evidence type="ECO:0000259" key="8">
    <source>
        <dbReference type="Pfam" id="PF19053"/>
    </source>
</evidence>
<evidence type="ECO:0000256" key="7">
    <source>
        <dbReference type="SAM" id="Phobius"/>
    </source>
</evidence>
<evidence type="ECO:0000256" key="1">
    <source>
        <dbReference type="ARBA" id="ARBA00004651"/>
    </source>
</evidence>
<feature type="transmembrane region" description="Helical" evidence="7">
    <location>
        <begin position="308"/>
        <end position="333"/>
    </location>
</feature>
<feature type="transmembrane region" description="Helical" evidence="7">
    <location>
        <begin position="395"/>
        <end position="417"/>
    </location>
</feature>
<evidence type="ECO:0000256" key="5">
    <source>
        <dbReference type="ARBA" id="ARBA00022989"/>
    </source>
</evidence>
<accession>A0ABN3JDU3</accession>
<evidence type="ECO:0000256" key="4">
    <source>
        <dbReference type="ARBA" id="ARBA00022692"/>
    </source>
</evidence>
<keyword evidence="5 7" id="KW-1133">Transmembrane helix</keyword>
<feature type="transmembrane region" description="Helical" evidence="7">
    <location>
        <begin position="203"/>
        <end position="223"/>
    </location>
</feature>
<dbReference type="InterPro" id="IPR006707">
    <property type="entry name" value="T7SS_EccD"/>
</dbReference>
<dbReference type="InterPro" id="IPR024962">
    <property type="entry name" value="YukD-like"/>
</dbReference>
<evidence type="ECO:0000313" key="10">
    <source>
        <dbReference type="Proteomes" id="UP001501231"/>
    </source>
</evidence>
<dbReference type="Pfam" id="PF08817">
    <property type="entry name" value="YukD"/>
    <property type="match status" value="1"/>
</dbReference>
<feature type="transmembrane region" description="Helical" evidence="7">
    <location>
        <begin position="177"/>
        <end position="197"/>
    </location>
</feature>
<dbReference type="Gene3D" id="3.10.20.90">
    <property type="entry name" value="Phosphatidylinositol 3-kinase Catalytic Subunit, Chain A, domain 1"/>
    <property type="match status" value="1"/>
</dbReference>
<comment type="caution">
    <text evidence="9">The sequence shown here is derived from an EMBL/GenBank/DDBJ whole genome shotgun (WGS) entry which is preliminary data.</text>
</comment>
<feature type="transmembrane region" description="Helical" evidence="7">
    <location>
        <begin position="230"/>
        <end position="250"/>
    </location>
</feature>
<keyword evidence="10" id="KW-1185">Reference proteome</keyword>
<evidence type="ECO:0000313" key="9">
    <source>
        <dbReference type="EMBL" id="GAA2427803.1"/>
    </source>
</evidence>
<feature type="transmembrane region" description="Helical" evidence="7">
    <location>
        <begin position="120"/>
        <end position="137"/>
    </location>
</feature>
<dbReference type="PIRSF" id="PIRSF017804">
    <property type="entry name" value="Secretion_EccD1"/>
    <property type="match status" value="1"/>
</dbReference>
<comment type="subcellular location">
    <subcellularLocation>
        <location evidence="1">Cell membrane</location>
        <topology evidence="1">Multi-pass membrane protein</topology>
    </subcellularLocation>
</comment>
<feature type="transmembrane region" description="Helical" evidence="7">
    <location>
        <begin position="345"/>
        <end position="363"/>
    </location>
</feature>
<keyword evidence="4 7" id="KW-0812">Transmembrane</keyword>
<keyword evidence="6 7" id="KW-0472">Membrane</keyword>
<evidence type="ECO:0000256" key="6">
    <source>
        <dbReference type="ARBA" id="ARBA00023136"/>
    </source>
</evidence>
<dbReference type="RefSeq" id="WP_344591475.1">
    <property type="nucleotide sequence ID" value="NZ_BAAARW010000016.1"/>
</dbReference>
<evidence type="ECO:0000256" key="2">
    <source>
        <dbReference type="ARBA" id="ARBA00006162"/>
    </source>
</evidence>
<feature type="transmembrane region" description="Helical" evidence="7">
    <location>
        <begin position="143"/>
        <end position="165"/>
    </location>
</feature>
<name>A0ABN3JDU3_9ACTN</name>
<sequence>MTTTGLVRVTIAAPRRRIDLALPERSPVAEILPGLLRMAGDGLADEGVPDGGWMLRRADGTAVEGARTLDAHQVRDGEVLHLVPRRTQWPEAEYDDLVDAIADGAGRAGRPWGPVHTQRAGLVTAGTAVALILYAIVRAGPPWPLPGLVALAVAVLLMAGGTALARAGGDARSGAALAALALPSAFAGGAMLLGAGLPLTEYGAPQLLSGNAALLLAAVLGHLGVVGRAAIFVGAAAVGLLGALASWAVTTGAVDATGAAAVVAGLVMVFSPLFTPVAARLGRLPLPVLPRTAADLVRDDPQPPRKAVYAAVLRTDALLTGLVGGGALAAIVAELTMLRTSGRSVTILLALLALGFGVRARLYPAIRQRVPLLAAGLLAAACLAMGPLMADREDLLVIAVPLLAVTATAGVTAGLVYARRPPGPVLGRYSQLFEVVLVLACVPVVCAVLGLYGLVRGLGG</sequence>